<keyword evidence="2" id="KW-1185">Reference proteome</keyword>
<dbReference type="AlphaFoldDB" id="A0A8X6XX61"/>
<evidence type="ECO:0000313" key="2">
    <source>
        <dbReference type="Proteomes" id="UP000886998"/>
    </source>
</evidence>
<reference evidence="1" key="1">
    <citation type="submission" date="2020-08" db="EMBL/GenBank/DDBJ databases">
        <title>Multicomponent nature underlies the extraordinary mechanical properties of spider dragline silk.</title>
        <authorList>
            <person name="Kono N."/>
            <person name="Nakamura H."/>
            <person name="Mori M."/>
            <person name="Yoshida Y."/>
            <person name="Ohtoshi R."/>
            <person name="Malay A.D."/>
            <person name="Moran D.A.P."/>
            <person name="Tomita M."/>
            <person name="Numata K."/>
            <person name="Arakawa K."/>
        </authorList>
    </citation>
    <scope>NUCLEOTIDE SEQUENCE</scope>
</reference>
<proteinExistence type="predicted"/>
<protein>
    <submittedName>
        <fullName evidence="1">Uncharacterized protein</fullName>
    </submittedName>
</protein>
<evidence type="ECO:0000313" key="1">
    <source>
        <dbReference type="EMBL" id="GFY60387.1"/>
    </source>
</evidence>
<accession>A0A8X6XX61</accession>
<comment type="caution">
    <text evidence="1">The sequence shown here is derived from an EMBL/GenBank/DDBJ whole genome shotgun (WGS) entry which is preliminary data.</text>
</comment>
<name>A0A8X6XX61_9ARAC</name>
<sequence length="91" mass="10233">MLYCRLYPVSEEVEELIQRPRNPLTQSKVLWNNPYLLCEGSKSAEGGALHGVFQGANVTARGPQYHIVIKEEAKKLLGPFEWLSLGRLSCC</sequence>
<dbReference type="EMBL" id="BMAV01013135">
    <property type="protein sequence ID" value="GFY60387.1"/>
    <property type="molecule type" value="Genomic_DNA"/>
</dbReference>
<organism evidence="1 2">
    <name type="scientific">Trichonephila inaurata madagascariensis</name>
    <dbReference type="NCBI Taxonomy" id="2747483"/>
    <lineage>
        <taxon>Eukaryota</taxon>
        <taxon>Metazoa</taxon>
        <taxon>Ecdysozoa</taxon>
        <taxon>Arthropoda</taxon>
        <taxon>Chelicerata</taxon>
        <taxon>Arachnida</taxon>
        <taxon>Araneae</taxon>
        <taxon>Araneomorphae</taxon>
        <taxon>Entelegynae</taxon>
        <taxon>Araneoidea</taxon>
        <taxon>Nephilidae</taxon>
        <taxon>Trichonephila</taxon>
        <taxon>Trichonephila inaurata</taxon>
    </lineage>
</organism>
<dbReference type="Proteomes" id="UP000886998">
    <property type="component" value="Unassembled WGS sequence"/>
</dbReference>
<gene>
    <name evidence="1" type="ORF">TNIN_419361</name>
</gene>